<dbReference type="AlphaFoldDB" id="S8CQG2"/>
<organism evidence="2 3">
    <name type="scientific">Genlisea aurea</name>
    <dbReference type="NCBI Taxonomy" id="192259"/>
    <lineage>
        <taxon>Eukaryota</taxon>
        <taxon>Viridiplantae</taxon>
        <taxon>Streptophyta</taxon>
        <taxon>Embryophyta</taxon>
        <taxon>Tracheophyta</taxon>
        <taxon>Spermatophyta</taxon>
        <taxon>Magnoliopsida</taxon>
        <taxon>eudicotyledons</taxon>
        <taxon>Gunneridae</taxon>
        <taxon>Pentapetalae</taxon>
        <taxon>asterids</taxon>
        <taxon>lamiids</taxon>
        <taxon>Lamiales</taxon>
        <taxon>Lentibulariaceae</taxon>
        <taxon>Genlisea</taxon>
    </lineage>
</organism>
<feature type="non-terminal residue" evidence="2">
    <location>
        <position position="144"/>
    </location>
</feature>
<dbReference type="InterPro" id="IPR051506">
    <property type="entry name" value="ATOS_Transcription_Regulators"/>
</dbReference>
<dbReference type="OrthoDB" id="8625101at2759"/>
<comment type="caution">
    <text evidence="2">The sequence shown here is derived from an EMBL/GenBank/DDBJ whole genome shotgun (WGS) entry which is preliminary data.</text>
</comment>
<evidence type="ECO:0000313" key="3">
    <source>
        <dbReference type="Proteomes" id="UP000015453"/>
    </source>
</evidence>
<accession>S8CQG2</accession>
<dbReference type="InterPro" id="IPR025261">
    <property type="entry name" value="Atos-like_cons_dom"/>
</dbReference>
<protein>
    <recommendedName>
        <fullName evidence="1">Atos-like conserved domain-containing protein</fullName>
    </recommendedName>
</protein>
<evidence type="ECO:0000313" key="2">
    <source>
        <dbReference type="EMBL" id="EPS67116.1"/>
    </source>
</evidence>
<feature type="domain" description="Atos-like conserved" evidence="1">
    <location>
        <begin position="15"/>
        <end position="74"/>
    </location>
</feature>
<dbReference type="SMART" id="SM01177">
    <property type="entry name" value="DUF4210"/>
    <property type="match status" value="1"/>
</dbReference>
<proteinExistence type="predicted"/>
<dbReference type="Pfam" id="PF13915">
    <property type="entry name" value="DUF4210"/>
    <property type="match status" value="1"/>
</dbReference>
<dbReference type="Proteomes" id="UP000015453">
    <property type="component" value="Unassembled WGS sequence"/>
</dbReference>
<dbReference type="PANTHER" id="PTHR13199:SF11">
    <property type="entry name" value="PROTEIN ATOSSA"/>
    <property type="match status" value="1"/>
</dbReference>
<feature type="non-terminal residue" evidence="2">
    <location>
        <position position="1"/>
    </location>
</feature>
<dbReference type="PANTHER" id="PTHR13199">
    <property type="entry name" value="GH03947P"/>
    <property type="match status" value="1"/>
</dbReference>
<reference evidence="2 3" key="1">
    <citation type="journal article" date="2013" name="BMC Genomics">
        <title>The miniature genome of a carnivorous plant Genlisea aurea contains a low number of genes and short non-coding sequences.</title>
        <authorList>
            <person name="Leushkin E.V."/>
            <person name="Sutormin R.A."/>
            <person name="Nabieva E.R."/>
            <person name="Penin A.A."/>
            <person name="Kondrashov A.S."/>
            <person name="Logacheva M.D."/>
        </authorList>
    </citation>
    <scope>NUCLEOTIDE SEQUENCE [LARGE SCALE GENOMIC DNA]</scope>
</reference>
<keyword evidence="3" id="KW-1185">Reference proteome</keyword>
<gene>
    <name evidence="2" type="ORF">M569_07660</name>
</gene>
<sequence>KLGRVLSGSSVRRSLVGSFEESLLSGRLTSGMVSQKIDGFLAVLKITGGKFSPNPQKLPFAVTSVDGDNYLLYYSSIDLSRHVSPSEGPRLNRSLSANGASEEHCRIRIPMKGQLQLVVSNPERTPIHTFLCNYDLSDMPVGTK</sequence>
<dbReference type="EMBL" id="AUSU01003287">
    <property type="protein sequence ID" value="EPS67116.1"/>
    <property type="molecule type" value="Genomic_DNA"/>
</dbReference>
<name>S8CQG2_9LAMI</name>
<evidence type="ECO:0000259" key="1">
    <source>
        <dbReference type="SMART" id="SM01177"/>
    </source>
</evidence>